<dbReference type="PROSITE" id="PS00106">
    <property type="entry name" value="GALACTOKINASE"/>
    <property type="match status" value="1"/>
</dbReference>
<evidence type="ECO:0000256" key="8">
    <source>
        <dbReference type="ARBA" id="ARBA00023144"/>
    </source>
</evidence>
<keyword evidence="7" id="KW-0460">Magnesium</keyword>
<dbReference type="InterPro" id="IPR019539">
    <property type="entry name" value="GalKase_N"/>
</dbReference>
<dbReference type="RefSeq" id="WP_066635764.1">
    <property type="nucleotide sequence ID" value="NZ_CP014989.1"/>
</dbReference>
<feature type="domain" description="GHMP kinase C-terminal" evidence="12">
    <location>
        <begin position="296"/>
        <end position="376"/>
    </location>
</feature>
<comment type="similarity">
    <text evidence="1">Belongs to the GHMP kinase family. GalK subfamily.</text>
</comment>
<dbReference type="PANTHER" id="PTHR10457:SF7">
    <property type="entry name" value="GALACTOKINASE-RELATED"/>
    <property type="match status" value="1"/>
</dbReference>
<dbReference type="PROSITE" id="PS00627">
    <property type="entry name" value="GHMP_KINASES_ATP"/>
    <property type="match status" value="1"/>
</dbReference>
<evidence type="ECO:0000259" key="12">
    <source>
        <dbReference type="Pfam" id="PF08544"/>
    </source>
</evidence>
<reference evidence="14 15" key="1">
    <citation type="submission" date="2016-03" db="EMBL/GenBank/DDBJ databases">
        <title>Shallow-sea hydrothermal system.</title>
        <authorList>
            <person name="Tang K."/>
        </authorList>
    </citation>
    <scope>NUCLEOTIDE SEQUENCE [LARGE SCALE GENOMIC DNA]</scope>
    <source>
        <strain evidence="14 15">JLT9</strain>
    </source>
</reference>
<evidence type="ECO:0000259" key="13">
    <source>
        <dbReference type="Pfam" id="PF10509"/>
    </source>
</evidence>
<evidence type="ECO:0000256" key="9">
    <source>
        <dbReference type="ARBA" id="ARBA00023277"/>
    </source>
</evidence>
<dbReference type="InterPro" id="IPR006206">
    <property type="entry name" value="Mevalonate/galactokinase"/>
</dbReference>
<dbReference type="InterPro" id="IPR000705">
    <property type="entry name" value="Galactokinase"/>
</dbReference>
<dbReference type="EMBL" id="CP014989">
    <property type="protein sequence ID" value="ANS77866.1"/>
    <property type="molecule type" value="Genomic_DNA"/>
</dbReference>
<dbReference type="PANTHER" id="PTHR10457">
    <property type="entry name" value="MEVALONATE KINASE/GALACTOKINASE"/>
    <property type="match status" value="1"/>
</dbReference>
<sequence>MSQPIWSLPAEDTQVARALVEAFGAELGGVPDGVWAAPGRVNLIGEHTDYNGGWCLPFALAHRTYVAVRRRDDGRLRIASRQASGQAWEGSVAEVGPQQPGGWGSYVAGVAAVLGEQVGPDALGADVLVDGHVPLGAGLSSSAALSCSVALALHDLVPELAGLDRAALAAACVRAENEVAGAATGGMDQSVSLRAVDEHALLIDCRDFRLTPVAWTLPEHEILVIDTRAHHSLADGQYASRRAACERACSVLGVASLREVDGEDVDEVLARLGDAAETVRRVRHVLTENTRVLDLVAALAEREADEVGRLMSASHASLRDDYEVSCHELDLAVETAEAAGALGARMTGGGFGGSAIALVPRGREEEVATAVAEVFAAEGLEAPHLLTATPSAPARRVS</sequence>
<dbReference type="AlphaFoldDB" id="A0A1B1N8X1"/>
<evidence type="ECO:0000256" key="3">
    <source>
        <dbReference type="ARBA" id="ARBA00022723"/>
    </source>
</evidence>
<dbReference type="GO" id="GO:0004335">
    <property type="term" value="F:galactokinase activity"/>
    <property type="evidence" value="ECO:0007669"/>
    <property type="project" value="UniProtKB-UniRule"/>
</dbReference>
<dbReference type="Pfam" id="PF08544">
    <property type="entry name" value="GHMP_kinases_C"/>
    <property type="match status" value="1"/>
</dbReference>
<dbReference type="GO" id="GO:0046872">
    <property type="term" value="F:metal ion binding"/>
    <property type="evidence" value="ECO:0007669"/>
    <property type="project" value="UniProtKB-KW"/>
</dbReference>
<dbReference type="InterPro" id="IPR019741">
    <property type="entry name" value="Galactokinase_CS"/>
</dbReference>
<dbReference type="Pfam" id="PF10509">
    <property type="entry name" value="GalKase_gal_bdg"/>
    <property type="match status" value="1"/>
</dbReference>
<dbReference type="NCBIfam" id="TIGR00131">
    <property type="entry name" value="gal_kin"/>
    <property type="match status" value="1"/>
</dbReference>
<gene>
    <name evidence="14" type="ORF">SGUI_0470</name>
</gene>
<dbReference type="SUPFAM" id="SSF54211">
    <property type="entry name" value="Ribosomal protein S5 domain 2-like"/>
    <property type="match status" value="1"/>
</dbReference>
<evidence type="ECO:0000256" key="10">
    <source>
        <dbReference type="NCBIfam" id="TIGR00131"/>
    </source>
</evidence>
<dbReference type="InterPro" id="IPR013750">
    <property type="entry name" value="GHMP_kinase_C_dom"/>
</dbReference>
<dbReference type="InterPro" id="IPR006203">
    <property type="entry name" value="GHMP_knse_ATP-bd_CS"/>
</dbReference>
<keyword evidence="8" id="KW-0299">Galactose metabolism</keyword>
<dbReference type="Pfam" id="PF00288">
    <property type="entry name" value="GHMP_kinases_N"/>
    <property type="match status" value="1"/>
</dbReference>
<dbReference type="Proteomes" id="UP000092482">
    <property type="component" value="Chromosome"/>
</dbReference>
<dbReference type="InterPro" id="IPR036554">
    <property type="entry name" value="GHMP_kinase_C_sf"/>
</dbReference>
<keyword evidence="4" id="KW-0547">Nucleotide-binding</keyword>
<dbReference type="GO" id="GO:0006012">
    <property type="term" value="P:galactose metabolic process"/>
    <property type="evidence" value="ECO:0007669"/>
    <property type="project" value="UniProtKB-UniRule"/>
</dbReference>
<proteinExistence type="inferred from homology"/>
<evidence type="ECO:0000256" key="6">
    <source>
        <dbReference type="ARBA" id="ARBA00022840"/>
    </source>
</evidence>
<keyword evidence="15" id="KW-1185">Reference proteome</keyword>
<evidence type="ECO:0000256" key="2">
    <source>
        <dbReference type="ARBA" id="ARBA00022679"/>
    </source>
</evidence>
<dbReference type="KEGG" id="serj:SGUI_0470"/>
<protein>
    <recommendedName>
        <fullName evidence="10">Galactokinase</fullName>
        <ecNumber evidence="10">2.7.1.6</ecNumber>
    </recommendedName>
</protein>
<evidence type="ECO:0000256" key="1">
    <source>
        <dbReference type="ARBA" id="ARBA00006566"/>
    </source>
</evidence>
<dbReference type="Gene3D" id="3.30.70.890">
    <property type="entry name" value="GHMP kinase, C-terminal domain"/>
    <property type="match status" value="1"/>
</dbReference>
<organism evidence="14 15">
    <name type="scientific">Serinicoccus hydrothermalis</name>
    <dbReference type="NCBI Taxonomy" id="1758689"/>
    <lineage>
        <taxon>Bacteria</taxon>
        <taxon>Bacillati</taxon>
        <taxon>Actinomycetota</taxon>
        <taxon>Actinomycetes</taxon>
        <taxon>Micrococcales</taxon>
        <taxon>Ornithinimicrobiaceae</taxon>
        <taxon>Serinicoccus</taxon>
    </lineage>
</organism>
<dbReference type="PRINTS" id="PR00473">
    <property type="entry name" value="GALCTOKINASE"/>
</dbReference>
<dbReference type="InterPro" id="IPR006204">
    <property type="entry name" value="GHMP_kinase_N_dom"/>
</dbReference>
<dbReference type="InterPro" id="IPR020568">
    <property type="entry name" value="Ribosomal_Su5_D2-typ_SF"/>
</dbReference>
<dbReference type="EC" id="2.7.1.6" evidence="10"/>
<dbReference type="PATRIC" id="fig|1758689.4.peg.475"/>
<dbReference type="Gene3D" id="3.30.230.10">
    <property type="match status" value="1"/>
</dbReference>
<dbReference type="InterPro" id="IPR014721">
    <property type="entry name" value="Ribsml_uS5_D2-typ_fold_subgr"/>
</dbReference>
<dbReference type="GO" id="GO:0005524">
    <property type="term" value="F:ATP binding"/>
    <property type="evidence" value="ECO:0007669"/>
    <property type="project" value="UniProtKB-UniRule"/>
</dbReference>
<dbReference type="PIRSF" id="PIRSF000530">
    <property type="entry name" value="Galactokinase"/>
    <property type="match status" value="1"/>
</dbReference>
<dbReference type="FunFam" id="3.30.70.890:FF:000001">
    <property type="entry name" value="Galactokinase"/>
    <property type="match status" value="1"/>
</dbReference>
<evidence type="ECO:0000256" key="4">
    <source>
        <dbReference type="ARBA" id="ARBA00022741"/>
    </source>
</evidence>
<keyword evidence="3" id="KW-0479">Metal-binding</keyword>
<dbReference type="PRINTS" id="PR00959">
    <property type="entry name" value="MEVGALKINASE"/>
</dbReference>
<keyword evidence="6" id="KW-0067">ATP-binding</keyword>
<keyword evidence="5 14" id="KW-0418">Kinase</keyword>
<evidence type="ECO:0000313" key="15">
    <source>
        <dbReference type="Proteomes" id="UP000092482"/>
    </source>
</evidence>
<keyword evidence="9" id="KW-0119">Carbohydrate metabolism</keyword>
<evidence type="ECO:0000256" key="7">
    <source>
        <dbReference type="ARBA" id="ARBA00022842"/>
    </source>
</evidence>
<name>A0A1B1N8X1_9MICO</name>
<dbReference type="SUPFAM" id="SSF55060">
    <property type="entry name" value="GHMP Kinase, C-terminal domain"/>
    <property type="match status" value="1"/>
</dbReference>
<keyword evidence="2 14" id="KW-0808">Transferase</keyword>
<dbReference type="STRING" id="1758689.SGUI_0470"/>
<feature type="domain" description="Galactokinase N-terminal" evidence="13">
    <location>
        <begin position="22"/>
        <end position="70"/>
    </location>
</feature>
<evidence type="ECO:0000313" key="14">
    <source>
        <dbReference type="EMBL" id="ANS77866.1"/>
    </source>
</evidence>
<feature type="domain" description="GHMP kinase N-terminal" evidence="11">
    <location>
        <begin position="106"/>
        <end position="193"/>
    </location>
</feature>
<dbReference type="OrthoDB" id="250531at2"/>
<evidence type="ECO:0000256" key="5">
    <source>
        <dbReference type="ARBA" id="ARBA00022777"/>
    </source>
</evidence>
<evidence type="ECO:0000259" key="11">
    <source>
        <dbReference type="Pfam" id="PF00288"/>
    </source>
</evidence>
<dbReference type="GO" id="GO:0005829">
    <property type="term" value="C:cytosol"/>
    <property type="evidence" value="ECO:0007669"/>
    <property type="project" value="TreeGrafter"/>
</dbReference>
<accession>A0A1B1N8X1</accession>